<dbReference type="InterPro" id="IPR000595">
    <property type="entry name" value="cNMP-bd_dom"/>
</dbReference>
<keyword evidence="3" id="KW-0804">Transcription</keyword>
<name>A0A0U3H0F8_9FLAO</name>
<dbReference type="InterPro" id="IPR012318">
    <property type="entry name" value="HTH_CRP"/>
</dbReference>
<sequence length="199" mass="23515">MNMRLLKKYGAEKVVYEKDDFIFEEGMWPEYFYYIVSGEVKLNIYDEDDSREFIFSFYSRGHNFGEGTIFLETTYICNAIAVEQTEVLKLDKASFLILIKENHDFSLLINYNLSKKLYFQGVMAPKISAQDAELRVLTLLNYLKTNWQHPLIQQDLYIVDLTRQEIADMTGLRVETVIRSIKRLREDNKLRIIKGRIVL</sequence>
<evidence type="ECO:0000256" key="1">
    <source>
        <dbReference type="ARBA" id="ARBA00023015"/>
    </source>
</evidence>
<dbReference type="GO" id="GO:0003700">
    <property type="term" value="F:DNA-binding transcription factor activity"/>
    <property type="evidence" value="ECO:0007669"/>
    <property type="project" value="TreeGrafter"/>
</dbReference>
<dbReference type="PROSITE" id="PS51063">
    <property type="entry name" value="HTH_CRP_2"/>
    <property type="match status" value="1"/>
</dbReference>
<dbReference type="SUPFAM" id="SSF46785">
    <property type="entry name" value="Winged helix' DNA-binding domain"/>
    <property type="match status" value="1"/>
</dbReference>
<accession>A0A0U3H0F8</accession>
<dbReference type="PROSITE" id="PS50042">
    <property type="entry name" value="CNMP_BINDING_3"/>
    <property type="match status" value="1"/>
</dbReference>
<dbReference type="KEGG" id="mod:AS202_14220"/>
<dbReference type="PRINTS" id="PR00034">
    <property type="entry name" value="HTHCRP"/>
</dbReference>
<evidence type="ECO:0000313" key="4">
    <source>
        <dbReference type="EMBL" id="ALU28367.1"/>
    </source>
</evidence>
<keyword evidence="1" id="KW-0805">Transcription regulation</keyword>
<dbReference type="Proteomes" id="UP000069030">
    <property type="component" value="Chromosome"/>
</dbReference>
<dbReference type="InterPro" id="IPR014710">
    <property type="entry name" value="RmlC-like_jellyroll"/>
</dbReference>
<dbReference type="CDD" id="cd00038">
    <property type="entry name" value="CAP_ED"/>
    <property type="match status" value="1"/>
</dbReference>
<dbReference type="PANTHER" id="PTHR24567">
    <property type="entry name" value="CRP FAMILY TRANSCRIPTIONAL REGULATORY PROTEIN"/>
    <property type="match status" value="1"/>
</dbReference>
<reference evidence="4 5" key="1">
    <citation type="journal article" date="2016" name="J. Zhejiang Univ. Sci. B">
        <title>Antibiotic resistance mechanisms of Myroides sp.</title>
        <authorList>
            <person name="Hu S."/>
            <person name="Yuan S."/>
            <person name="Qu H."/>
            <person name="Jiang T."/>
            <person name="Zhou Y."/>
            <person name="Wang M."/>
            <person name="Ming D."/>
        </authorList>
    </citation>
    <scope>NUCLEOTIDE SEQUENCE [LARGE SCALE GENOMIC DNA]</scope>
    <source>
        <strain evidence="4 5">PR63039</strain>
    </source>
</reference>
<evidence type="ECO:0000256" key="2">
    <source>
        <dbReference type="ARBA" id="ARBA00023125"/>
    </source>
</evidence>
<dbReference type="SMART" id="SM00419">
    <property type="entry name" value="HTH_CRP"/>
    <property type="match status" value="1"/>
</dbReference>
<dbReference type="eggNOG" id="COG0664">
    <property type="taxonomic scope" value="Bacteria"/>
</dbReference>
<dbReference type="Gene3D" id="2.60.120.10">
    <property type="entry name" value="Jelly Rolls"/>
    <property type="match status" value="1"/>
</dbReference>
<evidence type="ECO:0000313" key="5">
    <source>
        <dbReference type="Proteomes" id="UP000069030"/>
    </source>
</evidence>
<dbReference type="AlphaFoldDB" id="A0A0U3H0F8"/>
<dbReference type="PANTHER" id="PTHR24567:SF28">
    <property type="entry name" value="LISTERIOLYSIN REGULATORY PROTEIN"/>
    <property type="match status" value="1"/>
</dbReference>
<keyword evidence="2" id="KW-0238">DNA-binding</keyword>
<dbReference type="Pfam" id="PF13545">
    <property type="entry name" value="HTH_Crp_2"/>
    <property type="match status" value="1"/>
</dbReference>
<dbReference type="GO" id="GO:0005829">
    <property type="term" value="C:cytosol"/>
    <property type="evidence" value="ECO:0007669"/>
    <property type="project" value="TreeGrafter"/>
</dbReference>
<dbReference type="SUPFAM" id="SSF51206">
    <property type="entry name" value="cAMP-binding domain-like"/>
    <property type="match status" value="1"/>
</dbReference>
<dbReference type="EMBL" id="CP013690">
    <property type="protein sequence ID" value="ALU28367.1"/>
    <property type="molecule type" value="Genomic_DNA"/>
</dbReference>
<dbReference type="InterPro" id="IPR036390">
    <property type="entry name" value="WH_DNA-bd_sf"/>
</dbReference>
<evidence type="ECO:0000256" key="3">
    <source>
        <dbReference type="ARBA" id="ARBA00023163"/>
    </source>
</evidence>
<protein>
    <submittedName>
        <fullName evidence="4">Uncharacterized protein</fullName>
    </submittedName>
</protein>
<organism evidence="4 5">
    <name type="scientific">Myroides odoratimimus</name>
    <dbReference type="NCBI Taxonomy" id="76832"/>
    <lineage>
        <taxon>Bacteria</taxon>
        <taxon>Pseudomonadati</taxon>
        <taxon>Bacteroidota</taxon>
        <taxon>Flavobacteriia</taxon>
        <taxon>Flavobacteriales</taxon>
        <taxon>Flavobacteriaceae</taxon>
        <taxon>Myroides</taxon>
    </lineage>
</organism>
<proteinExistence type="predicted"/>
<dbReference type="SMART" id="SM00100">
    <property type="entry name" value="cNMP"/>
    <property type="match status" value="1"/>
</dbReference>
<dbReference type="GO" id="GO:0003677">
    <property type="term" value="F:DNA binding"/>
    <property type="evidence" value="ECO:0007669"/>
    <property type="project" value="UniProtKB-KW"/>
</dbReference>
<dbReference type="Pfam" id="PF00027">
    <property type="entry name" value="cNMP_binding"/>
    <property type="match status" value="1"/>
</dbReference>
<dbReference type="InterPro" id="IPR018490">
    <property type="entry name" value="cNMP-bd_dom_sf"/>
</dbReference>
<gene>
    <name evidence="4" type="ORF">AS202_14220</name>
</gene>
<dbReference type="InterPro" id="IPR050397">
    <property type="entry name" value="Env_Response_Regulators"/>
</dbReference>